<comment type="caution">
    <text evidence="1">The sequence shown here is derived from an EMBL/GenBank/DDBJ whole genome shotgun (WGS) entry which is preliminary data.</text>
</comment>
<accession>A0ABD1X6K1</accession>
<protein>
    <submittedName>
        <fullName evidence="1">Uncharacterized protein</fullName>
    </submittedName>
</protein>
<dbReference type="AlphaFoldDB" id="A0ABD1X6K1"/>
<keyword evidence="2" id="KW-1185">Reference proteome</keyword>
<dbReference type="Proteomes" id="UP001604277">
    <property type="component" value="Unassembled WGS sequence"/>
</dbReference>
<gene>
    <name evidence="1" type="ORF">Fot_02328</name>
</gene>
<name>A0ABD1X6K1_9LAMI</name>
<evidence type="ECO:0000313" key="2">
    <source>
        <dbReference type="Proteomes" id="UP001604277"/>
    </source>
</evidence>
<evidence type="ECO:0000313" key="1">
    <source>
        <dbReference type="EMBL" id="KAL2557589.1"/>
    </source>
</evidence>
<reference evidence="2" key="1">
    <citation type="submission" date="2024-07" db="EMBL/GenBank/DDBJ databases">
        <title>Two chromosome-level genome assemblies of Korean endemic species Abeliophyllum distichum and Forsythia ovata (Oleaceae).</title>
        <authorList>
            <person name="Jang H."/>
        </authorList>
    </citation>
    <scope>NUCLEOTIDE SEQUENCE [LARGE SCALE GENOMIC DNA]</scope>
</reference>
<dbReference type="EMBL" id="JBFOLJ010000001">
    <property type="protein sequence ID" value="KAL2557589.1"/>
    <property type="molecule type" value="Genomic_DNA"/>
</dbReference>
<organism evidence="1 2">
    <name type="scientific">Forsythia ovata</name>
    <dbReference type="NCBI Taxonomy" id="205694"/>
    <lineage>
        <taxon>Eukaryota</taxon>
        <taxon>Viridiplantae</taxon>
        <taxon>Streptophyta</taxon>
        <taxon>Embryophyta</taxon>
        <taxon>Tracheophyta</taxon>
        <taxon>Spermatophyta</taxon>
        <taxon>Magnoliopsida</taxon>
        <taxon>eudicotyledons</taxon>
        <taxon>Gunneridae</taxon>
        <taxon>Pentapetalae</taxon>
        <taxon>asterids</taxon>
        <taxon>lamiids</taxon>
        <taxon>Lamiales</taxon>
        <taxon>Oleaceae</taxon>
        <taxon>Forsythieae</taxon>
        <taxon>Forsythia</taxon>
    </lineage>
</organism>
<sequence>MCPTQHSFLPMKTLSLELHIISKTRTFFFKLRSIKFPFLAFPVALPRFEYRIFMNSRTTVASSVVSCKAGNKDDFIFWILVCLLSKFFKTRTLNVNDSLTKAIVRLP</sequence>
<proteinExistence type="predicted"/>